<dbReference type="PANTHER" id="PTHR30055">
    <property type="entry name" value="HTH-TYPE TRANSCRIPTIONAL REGULATOR RUTR"/>
    <property type="match status" value="1"/>
</dbReference>
<feature type="region of interest" description="Disordered" evidence="5">
    <location>
        <begin position="1"/>
        <end position="22"/>
    </location>
</feature>
<proteinExistence type="predicted"/>
<name>A0A7W5A8K9_9ACTN</name>
<dbReference type="InterPro" id="IPR009057">
    <property type="entry name" value="Homeodomain-like_sf"/>
</dbReference>
<organism evidence="7 8">
    <name type="scientific">Nocardioides albus</name>
    <dbReference type="NCBI Taxonomy" id="1841"/>
    <lineage>
        <taxon>Bacteria</taxon>
        <taxon>Bacillati</taxon>
        <taxon>Actinomycetota</taxon>
        <taxon>Actinomycetes</taxon>
        <taxon>Propionibacteriales</taxon>
        <taxon>Nocardioidaceae</taxon>
        <taxon>Nocardioides</taxon>
    </lineage>
</organism>
<accession>A0A7W5A8K9</accession>
<evidence type="ECO:0000313" key="8">
    <source>
        <dbReference type="Proteomes" id="UP000577707"/>
    </source>
</evidence>
<dbReference type="Pfam" id="PF16859">
    <property type="entry name" value="TetR_C_11"/>
    <property type="match status" value="1"/>
</dbReference>
<dbReference type="PANTHER" id="PTHR30055:SF148">
    <property type="entry name" value="TETR-FAMILY TRANSCRIPTIONAL REGULATOR"/>
    <property type="match status" value="1"/>
</dbReference>
<dbReference type="AlphaFoldDB" id="A0A7W5A8K9"/>
<sequence>MSVAGQEERAQRSVGRPRESGHDERIMQAALALIDNDQPVTVNAVVAASGVSRAALYRRWPSVTDLIAAALDHGRSYASIPTDGDLKQNVIDALFTRQPETRGAAYPERRLRRRLALGLADRDIQLSSWRSHVGRRRTAMVEVLHAGIERGVLRPDTDIEAAIDLINGVFYYQIVVRGCAFDDPEALARCREAFETAWRGMTVR</sequence>
<reference evidence="7 8" key="1">
    <citation type="submission" date="2020-08" db="EMBL/GenBank/DDBJ databases">
        <title>Genomic Encyclopedia of Type Strains, Phase III (KMG-III): the genomes of soil and plant-associated and newly described type strains.</title>
        <authorList>
            <person name="Whitman W."/>
        </authorList>
    </citation>
    <scope>NUCLEOTIDE SEQUENCE [LARGE SCALE GENOMIC DNA]</scope>
    <source>
        <strain evidence="7 8">CECT 3302</strain>
    </source>
</reference>
<keyword evidence="1" id="KW-0805">Transcription regulation</keyword>
<keyword evidence="8" id="KW-1185">Reference proteome</keyword>
<dbReference type="InterPro" id="IPR050109">
    <property type="entry name" value="HTH-type_TetR-like_transc_reg"/>
</dbReference>
<dbReference type="RefSeq" id="WP_221209119.1">
    <property type="nucleotide sequence ID" value="NZ_BMQT01000008.1"/>
</dbReference>
<dbReference type="Gene3D" id="1.10.10.60">
    <property type="entry name" value="Homeodomain-like"/>
    <property type="match status" value="1"/>
</dbReference>
<feature type="DNA-binding region" description="H-T-H motif" evidence="4">
    <location>
        <begin position="41"/>
        <end position="60"/>
    </location>
</feature>
<dbReference type="Pfam" id="PF00440">
    <property type="entry name" value="TetR_N"/>
    <property type="match status" value="1"/>
</dbReference>
<evidence type="ECO:0000313" key="7">
    <source>
        <dbReference type="EMBL" id="MBB3091199.1"/>
    </source>
</evidence>
<evidence type="ECO:0000256" key="4">
    <source>
        <dbReference type="PROSITE-ProRule" id="PRU00335"/>
    </source>
</evidence>
<dbReference type="PROSITE" id="PS50977">
    <property type="entry name" value="HTH_TETR_2"/>
    <property type="match status" value="1"/>
</dbReference>
<dbReference type="InterPro" id="IPR011075">
    <property type="entry name" value="TetR_C"/>
</dbReference>
<evidence type="ECO:0000256" key="2">
    <source>
        <dbReference type="ARBA" id="ARBA00023125"/>
    </source>
</evidence>
<keyword evidence="2 4" id="KW-0238">DNA-binding</keyword>
<evidence type="ECO:0000256" key="3">
    <source>
        <dbReference type="ARBA" id="ARBA00023163"/>
    </source>
</evidence>
<feature type="domain" description="HTH tetR-type" evidence="6">
    <location>
        <begin position="20"/>
        <end position="78"/>
    </location>
</feature>
<evidence type="ECO:0000259" key="6">
    <source>
        <dbReference type="PROSITE" id="PS50977"/>
    </source>
</evidence>
<dbReference type="InterPro" id="IPR001647">
    <property type="entry name" value="HTH_TetR"/>
</dbReference>
<dbReference type="SUPFAM" id="SSF48498">
    <property type="entry name" value="Tetracyclin repressor-like, C-terminal domain"/>
    <property type="match status" value="1"/>
</dbReference>
<comment type="caution">
    <text evidence="7">The sequence shown here is derived from an EMBL/GenBank/DDBJ whole genome shotgun (WGS) entry which is preliminary data.</text>
</comment>
<protein>
    <submittedName>
        <fullName evidence="7">AcrR family transcriptional regulator</fullName>
    </submittedName>
</protein>
<dbReference type="GO" id="GO:0000976">
    <property type="term" value="F:transcription cis-regulatory region binding"/>
    <property type="evidence" value="ECO:0007669"/>
    <property type="project" value="TreeGrafter"/>
</dbReference>
<evidence type="ECO:0000256" key="1">
    <source>
        <dbReference type="ARBA" id="ARBA00023015"/>
    </source>
</evidence>
<dbReference type="Gene3D" id="1.10.357.10">
    <property type="entry name" value="Tetracycline Repressor, domain 2"/>
    <property type="match status" value="1"/>
</dbReference>
<dbReference type="EMBL" id="JACHXG010000009">
    <property type="protein sequence ID" value="MBB3091199.1"/>
    <property type="molecule type" value="Genomic_DNA"/>
</dbReference>
<dbReference type="Proteomes" id="UP000577707">
    <property type="component" value="Unassembled WGS sequence"/>
</dbReference>
<dbReference type="GO" id="GO:0003700">
    <property type="term" value="F:DNA-binding transcription factor activity"/>
    <property type="evidence" value="ECO:0007669"/>
    <property type="project" value="TreeGrafter"/>
</dbReference>
<keyword evidence="3" id="KW-0804">Transcription</keyword>
<evidence type="ECO:0000256" key="5">
    <source>
        <dbReference type="SAM" id="MobiDB-lite"/>
    </source>
</evidence>
<dbReference type="SUPFAM" id="SSF46689">
    <property type="entry name" value="Homeodomain-like"/>
    <property type="match status" value="1"/>
</dbReference>
<gene>
    <name evidence="7" type="ORF">FHS12_004164</name>
</gene>
<dbReference type="InterPro" id="IPR036271">
    <property type="entry name" value="Tet_transcr_reg_TetR-rel_C_sf"/>
</dbReference>